<feature type="transmembrane region" description="Helical" evidence="7">
    <location>
        <begin position="157"/>
        <end position="183"/>
    </location>
</feature>
<dbReference type="InterPro" id="IPR002898">
    <property type="entry name" value="MotA_ExbB_proton_chnl"/>
</dbReference>
<evidence type="ECO:0000256" key="7">
    <source>
        <dbReference type="SAM" id="Phobius"/>
    </source>
</evidence>
<evidence type="ECO:0000256" key="6">
    <source>
        <dbReference type="RuleBase" id="RU004057"/>
    </source>
</evidence>
<keyword evidence="4 7" id="KW-1133">Transmembrane helix</keyword>
<keyword evidence="5 7" id="KW-0472">Membrane</keyword>
<evidence type="ECO:0000256" key="5">
    <source>
        <dbReference type="ARBA" id="ARBA00023136"/>
    </source>
</evidence>
<keyword evidence="9" id="KW-0969">Cilium</keyword>
<dbReference type="PANTHER" id="PTHR30625:SF3">
    <property type="entry name" value="TOL-PAL SYSTEM PROTEIN TOLQ"/>
    <property type="match status" value="1"/>
</dbReference>
<keyword evidence="3 7" id="KW-0812">Transmembrane</keyword>
<dbReference type="Pfam" id="PF01618">
    <property type="entry name" value="MotA_ExbB"/>
    <property type="match status" value="1"/>
</dbReference>
<keyword evidence="10" id="KW-1185">Reference proteome</keyword>
<evidence type="ECO:0000256" key="1">
    <source>
        <dbReference type="ARBA" id="ARBA00004651"/>
    </source>
</evidence>
<evidence type="ECO:0000256" key="3">
    <source>
        <dbReference type="ARBA" id="ARBA00022692"/>
    </source>
</evidence>
<keyword evidence="6" id="KW-0653">Protein transport</keyword>
<accession>A0ABR5SFN4</accession>
<reference evidence="9 10" key="1">
    <citation type="submission" date="2015-11" db="EMBL/GenBank/DDBJ databases">
        <authorList>
            <person name="Lin W."/>
        </authorList>
    </citation>
    <scope>NUCLEOTIDE SEQUENCE [LARGE SCALE GENOMIC DNA]</scope>
    <source>
        <strain evidence="9 10">HCH-1</strain>
    </source>
</reference>
<feature type="transmembrane region" description="Helical" evidence="7">
    <location>
        <begin position="12"/>
        <end position="36"/>
    </location>
</feature>
<keyword evidence="9" id="KW-0282">Flagellum</keyword>
<comment type="similarity">
    <text evidence="6">Belongs to the exbB/tolQ family.</text>
</comment>
<feature type="transmembrane region" description="Helical" evidence="7">
    <location>
        <begin position="113"/>
        <end position="137"/>
    </location>
</feature>
<sequence length="214" mass="23525">MDYTAVNLILQAGYVVKGVMVMLLIFSVTSWGIIIYKWRYFSKARSESLDFLKYFRAGREPGGLNKLAKACEISPLANIYTSVYEDSTLVDIGDVRRALNRYSALESARLEKYLNFLATTGSSTPFVGLFGTVWGIMNAFRGIGASGSASLAVVAPGIAEALITTAAGLAAAIPAVIFYNYYLSTAKRLIIEMDDFSEDLMAFFANIMNEPRRK</sequence>
<dbReference type="InterPro" id="IPR050790">
    <property type="entry name" value="ExbB/TolQ_transport"/>
</dbReference>
<dbReference type="EMBL" id="LNQR01000068">
    <property type="protein sequence ID" value="KWT84403.1"/>
    <property type="molecule type" value="Genomic_DNA"/>
</dbReference>
<dbReference type="PANTHER" id="PTHR30625">
    <property type="entry name" value="PROTEIN TOLQ"/>
    <property type="match status" value="1"/>
</dbReference>
<protein>
    <submittedName>
        <fullName evidence="9">Flagellar motor protein MotA</fullName>
    </submittedName>
</protein>
<gene>
    <name evidence="9" type="ORF">ASN18_1898</name>
</gene>
<feature type="domain" description="MotA/TolQ/ExbB proton channel" evidence="8">
    <location>
        <begin position="90"/>
        <end position="194"/>
    </location>
</feature>
<proteinExistence type="inferred from homology"/>
<dbReference type="Proteomes" id="UP000060487">
    <property type="component" value="Unassembled WGS sequence"/>
</dbReference>
<evidence type="ECO:0000313" key="10">
    <source>
        <dbReference type="Proteomes" id="UP000060487"/>
    </source>
</evidence>
<evidence type="ECO:0000259" key="8">
    <source>
        <dbReference type="Pfam" id="PF01618"/>
    </source>
</evidence>
<comment type="caution">
    <text evidence="9">The sequence shown here is derived from an EMBL/GenBank/DDBJ whole genome shotgun (WGS) entry which is preliminary data.</text>
</comment>
<comment type="subcellular location">
    <subcellularLocation>
        <location evidence="1">Cell membrane</location>
        <topology evidence="1">Multi-pass membrane protein</topology>
    </subcellularLocation>
    <subcellularLocation>
        <location evidence="6">Membrane</location>
        <topology evidence="6">Multi-pass membrane protein</topology>
    </subcellularLocation>
</comment>
<dbReference type="RefSeq" id="WP_085052511.1">
    <property type="nucleotide sequence ID" value="NZ_LNQR01000068.1"/>
</dbReference>
<name>A0ABR5SFN4_9BACT</name>
<organism evidence="9 10">
    <name type="scientific">Candidatus Magnetominusculus xianensis</name>
    <dbReference type="NCBI Taxonomy" id="1748249"/>
    <lineage>
        <taxon>Bacteria</taxon>
        <taxon>Pseudomonadati</taxon>
        <taxon>Nitrospirota</taxon>
        <taxon>Nitrospiria</taxon>
        <taxon>Nitrospirales</taxon>
        <taxon>Nitrospiraceae</taxon>
        <taxon>Candidatus Magnetominusculus</taxon>
    </lineage>
</organism>
<keyword evidence="6" id="KW-0813">Transport</keyword>
<evidence type="ECO:0000313" key="9">
    <source>
        <dbReference type="EMBL" id="KWT84403.1"/>
    </source>
</evidence>
<keyword evidence="9" id="KW-0966">Cell projection</keyword>
<evidence type="ECO:0000256" key="4">
    <source>
        <dbReference type="ARBA" id="ARBA00022989"/>
    </source>
</evidence>
<keyword evidence="2" id="KW-1003">Cell membrane</keyword>
<evidence type="ECO:0000256" key="2">
    <source>
        <dbReference type="ARBA" id="ARBA00022475"/>
    </source>
</evidence>